<evidence type="ECO:0000256" key="1">
    <source>
        <dbReference type="ARBA" id="ARBA00004651"/>
    </source>
</evidence>
<dbReference type="SUPFAM" id="SSF103473">
    <property type="entry name" value="MFS general substrate transporter"/>
    <property type="match status" value="1"/>
</dbReference>
<evidence type="ECO:0000313" key="7">
    <source>
        <dbReference type="EMBL" id="OGC27944.1"/>
    </source>
</evidence>
<dbReference type="GO" id="GO:0005886">
    <property type="term" value="C:plasma membrane"/>
    <property type="evidence" value="ECO:0007669"/>
    <property type="project" value="UniProtKB-SubCell"/>
</dbReference>
<dbReference type="PANTHER" id="PTHR23526">
    <property type="entry name" value="INTEGRAL MEMBRANE TRANSPORT PROTEIN-RELATED"/>
    <property type="match status" value="1"/>
</dbReference>
<dbReference type="PROSITE" id="PS50850">
    <property type="entry name" value="MFS"/>
    <property type="match status" value="1"/>
</dbReference>
<evidence type="ECO:0000256" key="4">
    <source>
        <dbReference type="ARBA" id="ARBA00023136"/>
    </source>
</evidence>
<evidence type="ECO:0000259" key="6">
    <source>
        <dbReference type="PROSITE" id="PS50850"/>
    </source>
</evidence>
<dbReference type="InterPro" id="IPR052528">
    <property type="entry name" value="Sugar_transport-like"/>
</dbReference>
<evidence type="ECO:0000313" key="8">
    <source>
        <dbReference type="Proteomes" id="UP000178602"/>
    </source>
</evidence>
<dbReference type="PANTHER" id="PTHR23526:SF2">
    <property type="entry name" value="MAJOR FACILITATOR SUPERFAMILY (MFS) PROFILE DOMAIN-CONTAINING PROTEIN"/>
    <property type="match status" value="1"/>
</dbReference>
<dbReference type="EMBL" id="MEUG01000001">
    <property type="protein sequence ID" value="OGC27944.1"/>
    <property type="molecule type" value="Genomic_DNA"/>
</dbReference>
<dbReference type="InterPro" id="IPR001958">
    <property type="entry name" value="Tet-R_TetA/multi-R_MdtG-like"/>
</dbReference>
<dbReference type="Proteomes" id="UP000178602">
    <property type="component" value="Unassembled WGS sequence"/>
</dbReference>
<dbReference type="InterPro" id="IPR011701">
    <property type="entry name" value="MFS"/>
</dbReference>
<name>A0A1F4T5E0_UNCSA</name>
<keyword evidence="2 5" id="KW-0812">Transmembrane</keyword>
<feature type="transmembrane region" description="Helical" evidence="5">
    <location>
        <begin position="145"/>
        <end position="162"/>
    </location>
</feature>
<evidence type="ECO:0000256" key="5">
    <source>
        <dbReference type="SAM" id="Phobius"/>
    </source>
</evidence>
<feature type="transmembrane region" description="Helical" evidence="5">
    <location>
        <begin position="90"/>
        <end position="113"/>
    </location>
</feature>
<comment type="caution">
    <text evidence="7">The sequence shown here is derived from an EMBL/GenBank/DDBJ whole genome shotgun (WGS) entry which is preliminary data.</text>
</comment>
<dbReference type="Pfam" id="PF07690">
    <property type="entry name" value="MFS_1"/>
    <property type="match status" value="1"/>
</dbReference>
<protein>
    <recommendedName>
        <fullName evidence="6">Major facilitator superfamily (MFS) profile domain-containing protein</fullName>
    </recommendedName>
</protein>
<feature type="transmembrane region" description="Helical" evidence="5">
    <location>
        <begin position="34"/>
        <end position="54"/>
    </location>
</feature>
<evidence type="ECO:0000256" key="3">
    <source>
        <dbReference type="ARBA" id="ARBA00022989"/>
    </source>
</evidence>
<organism evidence="7 8">
    <name type="scientific">candidate division WOR-1 bacterium RIFOXYC12_FULL_54_18</name>
    <dbReference type="NCBI Taxonomy" id="1802584"/>
    <lineage>
        <taxon>Bacteria</taxon>
        <taxon>Bacillati</taxon>
        <taxon>Saganbacteria</taxon>
    </lineage>
</organism>
<reference evidence="7 8" key="1">
    <citation type="journal article" date="2016" name="Nat. Commun.">
        <title>Thousands of microbial genomes shed light on interconnected biogeochemical processes in an aquifer system.</title>
        <authorList>
            <person name="Anantharaman K."/>
            <person name="Brown C.T."/>
            <person name="Hug L.A."/>
            <person name="Sharon I."/>
            <person name="Castelle C.J."/>
            <person name="Probst A.J."/>
            <person name="Thomas B.C."/>
            <person name="Singh A."/>
            <person name="Wilkins M.J."/>
            <person name="Karaoz U."/>
            <person name="Brodie E.L."/>
            <person name="Williams K.H."/>
            <person name="Hubbard S.S."/>
            <person name="Banfield J.F."/>
        </authorList>
    </citation>
    <scope>NUCLEOTIDE SEQUENCE [LARGE SCALE GENOMIC DNA]</scope>
</reference>
<comment type="subcellular location">
    <subcellularLocation>
        <location evidence="1">Cell membrane</location>
        <topology evidence="1">Multi-pass membrane protein</topology>
    </subcellularLocation>
</comment>
<feature type="domain" description="Major facilitator superfamily (MFS) profile" evidence="6">
    <location>
        <begin position="1"/>
        <end position="354"/>
    </location>
</feature>
<dbReference type="Gene3D" id="1.20.1250.20">
    <property type="entry name" value="MFS general substrate transporter like domains"/>
    <property type="match status" value="1"/>
</dbReference>
<feature type="transmembrane region" description="Helical" evidence="5">
    <location>
        <begin position="247"/>
        <end position="265"/>
    </location>
</feature>
<keyword evidence="3 5" id="KW-1133">Transmembrane helix</keyword>
<gene>
    <name evidence="7" type="ORF">A3K49_02955</name>
</gene>
<proteinExistence type="predicted"/>
<feature type="transmembrane region" description="Helical" evidence="5">
    <location>
        <begin position="66"/>
        <end position="84"/>
    </location>
</feature>
<accession>A0A1F4T5E0</accession>
<dbReference type="AlphaFoldDB" id="A0A1F4T5E0"/>
<sequence>MEISTLIGFLTSASLFSSQLFISVMVKEMGGSNLAVGLTISAYFAAFFLSAYVFGRLADLYGYSFFLRLGLFLSTIFFALQVAANDPFSLLLVRIGAGFSAGMFPASLTVYAFKDRGLIGKFKAYGALGWAVGSMLAALLVHNHYIFIISSLLFGAAFLYSLRLKELPLIRPVSRDPFSWELLFRNRAIFLPYFLRSLSAQNLWVIFPLYLMHLGGTRFWVGIAYFVNTFSQFVMMQYVERFPGLAMFRRGIFYTLVTFIFYALLPNFWLVLPLQILIAFSFSTFEVGANQELLTRNAEKAGVAGILTSLLNLAAVIGPLLSGLFFHFWGFPGVLFFSIAVSFAALLSAKKVIK</sequence>
<dbReference type="PRINTS" id="PR01035">
    <property type="entry name" value="TCRTETA"/>
</dbReference>
<feature type="transmembrane region" description="Helical" evidence="5">
    <location>
        <begin position="328"/>
        <end position="349"/>
    </location>
</feature>
<dbReference type="GO" id="GO:0022857">
    <property type="term" value="F:transmembrane transporter activity"/>
    <property type="evidence" value="ECO:0007669"/>
    <property type="project" value="InterPro"/>
</dbReference>
<dbReference type="InterPro" id="IPR020846">
    <property type="entry name" value="MFS_dom"/>
</dbReference>
<feature type="transmembrane region" description="Helical" evidence="5">
    <location>
        <begin position="301"/>
        <end position="322"/>
    </location>
</feature>
<dbReference type="InterPro" id="IPR036259">
    <property type="entry name" value="MFS_trans_sf"/>
</dbReference>
<keyword evidence="4 5" id="KW-0472">Membrane</keyword>
<evidence type="ECO:0000256" key="2">
    <source>
        <dbReference type="ARBA" id="ARBA00022692"/>
    </source>
</evidence>